<gene>
    <name evidence="5" type="ORF">HH215_15945</name>
</gene>
<keyword evidence="6" id="KW-1185">Reference proteome</keyword>
<dbReference type="Gene3D" id="2.60.120.10">
    <property type="entry name" value="Jelly Rolls"/>
    <property type="match status" value="1"/>
</dbReference>
<protein>
    <submittedName>
        <fullName evidence="5">Helix-turn-helix domain-containing protein</fullName>
    </submittedName>
</protein>
<keyword evidence="1" id="KW-0805">Transcription regulation</keyword>
<accession>A0A7Z2VK44</accession>
<dbReference type="InterPro" id="IPR003313">
    <property type="entry name" value="AraC-bd"/>
</dbReference>
<evidence type="ECO:0000256" key="3">
    <source>
        <dbReference type="ARBA" id="ARBA00023163"/>
    </source>
</evidence>
<feature type="domain" description="HTH araC/xylS-type" evidence="4">
    <location>
        <begin position="156"/>
        <end position="254"/>
    </location>
</feature>
<dbReference type="Pfam" id="PF02311">
    <property type="entry name" value="AraC_binding"/>
    <property type="match status" value="1"/>
</dbReference>
<reference evidence="5 6" key="1">
    <citation type="submission" date="2020-04" db="EMBL/GenBank/DDBJ databases">
        <title>Genome sequencing of novel species.</title>
        <authorList>
            <person name="Heo J."/>
            <person name="Kim S.-J."/>
            <person name="Kim J.-S."/>
            <person name="Hong S.-B."/>
            <person name="Kwon S.-W."/>
        </authorList>
    </citation>
    <scope>NUCLEOTIDE SEQUENCE [LARGE SCALE GENOMIC DNA]</scope>
    <source>
        <strain evidence="5 6">MFER-1</strain>
    </source>
</reference>
<dbReference type="InterPro" id="IPR009057">
    <property type="entry name" value="Homeodomain-like_sf"/>
</dbReference>
<keyword evidence="3" id="KW-0804">Transcription</keyword>
<evidence type="ECO:0000259" key="4">
    <source>
        <dbReference type="PROSITE" id="PS01124"/>
    </source>
</evidence>
<dbReference type="KEGG" id="cheb:HH215_15945"/>
<dbReference type="Gene3D" id="1.10.10.60">
    <property type="entry name" value="Homeodomain-like"/>
    <property type="match status" value="2"/>
</dbReference>
<dbReference type="EMBL" id="CP051680">
    <property type="protein sequence ID" value="QJD84522.1"/>
    <property type="molecule type" value="Genomic_DNA"/>
</dbReference>
<organism evidence="5 6">
    <name type="scientific">Cohnella herbarum</name>
    <dbReference type="NCBI Taxonomy" id="2728023"/>
    <lineage>
        <taxon>Bacteria</taxon>
        <taxon>Bacillati</taxon>
        <taxon>Bacillota</taxon>
        <taxon>Bacilli</taxon>
        <taxon>Bacillales</taxon>
        <taxon>Paenibacillaceae</taxon>
        <taxon>Cohnella</taxon>
    </lineage>
</organism>
<dbReference type="AlphaFoldDB" id="A0A7Z2VK44"/>
<evidence type="ECO:0000256" key="1">
    <source>
        <dbReference type="ARBA" id="ARBA00023015"/>
    </source>
</evidence>
<dbReference type="PROSITE" id="PS00041">
    <property type="entry name" value="HTH_ARAC_FAMILY_1"/>
    <property type="match status" value="1"/>
</dbReference>
<dbReference type="PANTHER" id="PTHR43280:SF2">
    <property type="entry name" value="HTH-TYPE TRANSCRIPTIONAL REGULATOR EXSA"/>
    <property type="match status" value="1"/>
</dbReference>
<dbReference type="Pfam" id="PF12833">
    <property type="entry name" value="HTH_18"/>
    <property type="match status" value="1"/>
</dbReference>
<dbReference type="RefSeq" id="WP_169280805.1">
    <property type="nucleotide sequence ID" value="NZ_CP051680.1"/>
</dbReference>
<name>A0A7Z2VK44_9BACL</name>
<dbReference type="InterPro" id="IPR014710">
    <property type="entry name" value="RmlC-like_jellyroll"/>
</dbReference>
<dbReference type="SMART" id="SM00342">
    <property type="entry name" value="HTH_ARAC"/>
    <property type="match status" value="1"/>
</dbReference>
<dbReference type="Proteomes" id="UP000502248">
    <property type="component" value="Chromosome"/>
</dbReference>
<dbReference type="GO" id="GO:0003700">
    <property type="term" value="F:DNA-binding transcription factor activity"/>
    <property type="evidence" value="ECO:0007669"/>
    <property type="project" value="InterPro"/>
</dbReference>
<dbReference type="GO" id="GO:0043565">
    <property type="term" value="F:sequence-specific DNA binding"/>
    <property type="evidence" value="ECO:0007669"/>
    <property type="project" value="InterPro"/>
</dbReference>
<dbReference type="PROSITE" id="PS01124">
    <property type="entry name" value="HTH_ARAC_FAMILY_2"/>
    <property type="match status" value="1"/>
</dbReference>
<keyword evidence="2" id="KW-0238">DNA-binding</keyword>
<proteinExistence type="predicted"/>
<evidence type="ECO:0000313" key="5">
    <source>
        <dbReference type="EMBL" id="QJD84522.1"/>
    </source>
</evidence>
<dbReference type="InterPro" id="IPR018062">
    <property type="entry name" value="HTH_AraC-typ_CS"/>
</dbReference>
<dbReference type="InterPro" id="IPR037923">
    <property type="entry name" value="HTH-like"/>
</dbReference>
<dbReference type="SUPFAM" id="SSF51215">
    <property type="entry name" value="Regulatory protein AraC"/>
    <property type="match status" value="1"/>
</dbReference>
<evidence type="ECO:0000256" key="2">
    <source>
        <dbReference type="ARBA" id="ARBA00023125"/>
    </source>
</evidence>
<evidence type="ECO:0000313" key="6">
    <source>
        <dbReference type="Proteomes" id="UP000502248"/>
    </source>
</evidence>
<dbReference type="InterPro" id="IPR018060">
    <property type="entry name" value="HTH_AraC"/>
</dbReference>
<dbReference type="SUPFAM" id="SSF46689">
    <property type="entry name" value="Homeodomain-like"/>
    <property type="match status" value="2"/>
</dbReference>
<sequence length="265" mass="30149">MLKPIAVYFEQCDSGWGVTEALIQNHLLMVVTEGIMQYTIDGRTFVLRGGDAVYVPKGSLRSASHQLDQKHEMYVAHFHYEPDSVALPLLVEGTACHANISNEAYYKQRFSLLTQQWLGKNTYYDITCHYLLLELLTLLNIEITHKADPSSNNVVLQIQEYITRHYREKIGLPDLARFVNRTPSYISSVFRAVTGQTITEYTQQIRLAAARDLLTKSHMTIGEISNHLGFCEQSYFNKVFKKATGLPPSAFIKEYRYGLASPQGM</sequence>
<dbReference type="PANTHER" id="PTHR43280">
    <property type="entry name" value="ARAC-FAMILY TRANSCRIPTIONAL REGULATOR"/>
    <property type="match status" value="1"/>
</dbReference>